<dbReference type="EMBL" id="JBICYV010000017">
    <property type="protein sequence ID" value="MFG3014860.1"/>
    <property type="molecule type" value="Genomic_DNA"/>
</dbReference>
<sequence>MRAIEPADGRKPRASHIEAVDSRHVTQMMEQLQQGYIKSVAATAGLAVEIVPVDVYGYDVRLIRPPRDHMDEESAVLAQLKCTTQIVPDPSRESFSYQFTKRQYFDHLVKPRKYPKAILIVMTAPTRQADWTEVTHDGLWTRRSCFWVSLEGVHADPSVKKPSVRIPTRNRVDANALANILDKIDRGEPLND</sequence>
<accession>A0ABW7BDB6</accession>
<dbReference type="RefSeq" id="WP_392821972.1">
    <property type="nucleotide sequence ID" value="NZ_JBICYV010000017.1"/>
</dbReference>
<feature type="domain" description="DUF4365" evidence="1">
    <location>
        <begin position="35"/>
        <end position="183"/>
    </location>
</feature>
<name>A0ABW7BDB6_9ACTN</name>
<protein>
    <submittedName>
        <fullName evidence="2">DUF4365 domain-containing protein</fullName>
    </submittedName>
</protein>
<keyword evidence="3" id="KW-1185">Reference proteome</keyword>
<proteinExistence type="predicted"/>
<comment type="caution">
    <text evidence="2">The sequence shown here is derived from an EMBL/GenBank/DDBJ whole genome shotgun (WGS) entry which is preliminary data.</text>
</comment>
<dbReference type="Proteomes" id="UP001604267">
    <property type="component" value="Unassembled WGS sequence"/>
</dbReference>
<organism evidence="2 3">
    <name type="scientific">Streptomyces cinerochromogenes</name>
    <dbReference type="NCBI Taxonomy" id="66422"/>
    <lineage>
        <taxon>Bacteria</taxon>
        <taxon>Bacillati</taxon>
        <taxon>Actinomycetota</taxon>
        <taxon>Actinomycetes</taxon>
        <taxon>Kitasatosporales</taxon>
        <taxon>Streptomycetaceae</taxon>
        <taxon>Streptomyces</taxon>
    </lineage>
</organism>
<gene>
    <name evidence="2" type="ORF">ACGFZB_31415</name>
</gene>
<evidence type="ECO:0000259" key="1">
    <source>
        <dbReference type="Pfam" id="PF14280"/>
    </source>
</evidence>
<evidence type="ECO:0000313" key="3">
    <source>
        <dbReference type="Proteomes" id="UP001604267"/>
    </source>
</evidence>
<dbReference type="InterPro" id="IPR025375">
    <property type="entry name" value="DUF4365"/>
</dbReference>
<reference evidence="2 3" key="1">
    <citation type="submission" date="2024-10" db="EMBL/GenBank/DDBJ databases">
        <title>The Natural Products Discovery Center: Release of the First 8490 Sequenced Strains for Exploring Actinobacteria Biosynthetic Diversity.</title>
        <authorList>
            <person name="Kalkreuter E."/>
            <person name="Kautsar S.A."/>
            <person name="Yang D."/>
            <person name="Bader C.D."/>
            <person name="Teijaro C.N."/>
            <person name="Fluegel L."/>
            <person name="Davis C.M."/>
            <person name="Simpson J.R."/>
            <person name="Lauterbach L."/>
            <person name="Steele A.D."/>
            <person name="Gui C."/>
            <person name="Meng S."/>
            <person name="Li G."/>
            <person name="Viehrig K."/>
            <person name="Ye F."/>
            <person name="Su P."/>
            <person name="Kiefer A.F."/>
            <person name="Nichols A."/>
            <person name="Cepeda A.J."/>
            <person name="Yan W."/>
            <person name="Fan B."/>
            <person name="Jiang Y."/>
            <person name="Adhikari A."/>
            <person name="Zheng C.-J."/>
            <person name="Schuster L."/>
            <person name="Cowan T.M."/>
            <person name="Smanski M.J."/>
            <person name="Chevrette M.G."/>
            <person name="De Carvalho L.P.S."/>
            <person name="Shen B."/>
        </authorList>
    </citation>
    <scope>NUCLEOTIDE SEQUENCE [LARGE SCALE GENOMIC DNA]</scope>
    <source>
        <strain evidence="2 3">NPDC048320</strain>
    </source>
</reference>
<dbReference type="Pfam" id="PF14280">
    <property type="entry name" value="DUF4365"/>
    <property type="match status" value="1"/>
</dbReference>
<evidence type="ECO:0000313" key="2">
    <source>
        <dbReference type="EMBL" id="MFG3014860.1"/>
    </source>
</evidence>